<dbReference type="RefSeq" id="XP_047760102.1">
    <property type="nucleotide sequence ID" value="XM_047903200.1"/>
</dbReference>
<gene>
    <name evidence="2" type="ORF">CLAFUR5_04052</name>
</gene>
<dbReference type="GeneID" id="71983930"/>
<dbReference type="AlphaFoldDB" id="A0A9Q8P782"/>
<dbReference type="EMBL" id="CP090166">
    <property type="protein sequence ID" value="UJO15736.1"/>
    <property type="molecule type" value="Genomic_DNA"/>
</dbReference>
<evidence type="ECO:0000313" key="2">
    <source>
        <dbReference type="EMBL" id="UJO15736.1"/>
    </source>
</evidence>
<keyword evidence="3" id="KW-1185">Reference proteome</keyword>
<reference evidence="2" key="2">
    <citation type="journal article" date="2022" name="Microb. Genom.">
        <title>A chromosome-scale genome assembly of the tomato pathogen Cladosporium fulvum reveals a compartmentalized genome architecture and the presence of a dispensable chromosome.</title>
        <authorList>
            <person name="Zaccaron A.Z."/>
            <person name="Chen L.H."/>
            <person name="Samaras A."/>
            <person name="Stergiopoulos I."/>
        </authorList>
    </citation>
    <scope>NUCLEOTIDE SEQUENCE</scope>
    <source>
        <strain evidence="2">Race5_Kim</strain>
    </source>
</reference>
<evidence type="ECO:0000313" key="3">
    <source>
        <dbReference type="Proteomes" id="UP000756132"/>
    </source>
</evidence>
<accession>A0A9Q8P782</accession>
<proteinExistence type="predicted"/>
<evidence type="ECO:0000256" key="1">
    <source>
        <dbReference type="SAM" id="MobiDB-lite"/>
    </source>
</evidence>
<name>A0A9Q8P782_PASFU</name>
<dbReference type="Proteomes" id="UP000756132">
    <property type="component" value="Chromosome 4"/>
</dbReference>
<dbReference type="KEGG" id="ffu:CLAFUR5_04052"/>
<feature type="region of interest" description="Disordered" evidence="1">
    <location>
        <begin position="97"/>
        <end position="122"/>
    </location>
</feature>
<organism evidence="2 3">
    <name type="scientific">Passalora fulva</name>
    <name type="common">Tomato leaf mold</name>
    <name type="synonym">Cladosporium fulvum</name>
    <dbReference type="NCBI Taxonomy" id="5499"/>
    <lineage>
        <taxon>Eukaryota</taxon>
        <taxon>Fungi</taxon>
        <taxon>Dikarya</taxon>
        <taxon>Ascomycota</taxon>
        <taxon>Pezizomycotina</taxon>
        <taxon>Dothideomycetes</taxon>
        <taxon>Dothideomycetidae</taxon>
        <taxon>Mycosphaerellales</taxon>
        <taxon>Mycosphaerellaceae</taxon>
        <taxon>Fulvia</taxon>
    </lineage>
</organism>
<sequence>MAYTRQDYDRIIEAVWPDYRDTDGPHDRYARRILDLQQQVAARDMNILNQNQTIAHQNVVLATWSQTLQAQREHIAPLDQALSSLKQQVEQLTVRLNDSERNHKKAAMDAKAAADSAKGRQEEYDRRIAKLDEEKPAIKAKLRSMADNI</sequence>
<protein>
    <submittedName>
        <fullName evidence="2">Uncharacterized protein</fullName>
    </submittedName>
</protein>
<reference evidence="2" key="1">
    <citation type="submission" date="2021-12" db="EMBL/GenBank/DDBJ databases">
        <authorList>
            <person name="Zaccaron A."/>
            <person name="Stergiopoulos I."/>
        </authorList>
    </citation>
    <scope>NUCLEOTIDE SEQUENCE</scope>
    <source>
        <strain evidence="2">Race5_Kim</strain>
    </source>
</reference>